<organism evidence="3 4">
    <name type="scientific">Phialemonium thermophilum</name>
    <dbReference type="NCBI Taxonomy" id="223376"/>
    <lineage>
        <taxon>Eukaryota</taxon>
        <taxon>Fungi</taxon>
        <taxon>Dikarya</taxon>
        <taxon>Ascomycota</taxon>
        <taxon>Pezizomycotina</taxon>
        <taxon>Sordariomycetes</taxon>
        <taxon>Sordariomycetidae</taxon>
        <taxon>Cephalothecales</taxon>
        <taxon>Cephalothecaceae</taxon>
        <taxon>Phialemonium</taxon>
    </lineage>
</organism>
<feature type="region of interest" description="Disordered" evidence="2">
    <location>
        <begin position="1"/>
        <end position="100"/>
    </location>
</feature>
<feature type="compositionally biased region" description="Low complexity" evidence="2">
    <location>
        <begin position="342"/>
        <end position="353"/>
    </location>
</feature>
<evidence type="ECO:0000313" key="4">
    <source>
        <dbReference type="Proteomes" id="UP001586593"/>
    </source>
</evidence>
<reference evidence="3 4" key="1">
    <citation type="journal article" date="2024" name="Commun. Biol.">
        <title>Comparative genomic analysis of thermophilic fungi reveals convergent evolutionary adaptations and gene losses.</title>
        <authorList>
            <person name="Steindorff A.S."/>
            <person name="Aguilar-Pontes M.V."/>
            <person name="Robinson A.J."/>
            <person name="Andreopoulos B."/>
            <person name="LaButti K."/>
            <person name="Kuo A."/>
            <person name="Mondo S."/>
            <person name="Riley R."/>
            <person name="Otillar R."/>
            <person name="Haridas S."/>
            <person name="Lipzen A."/>
            <person name="Grimwood J."/>
            <person name="Schmutz J."/>
            <person name="Clum A."/>
            <person name="Reid I.D."/>
            <person name="Moisan M.C."/>
            <person name="Butler G."/>
            <person name="Nguyen T.T.M."/>
            <person name="Dewar K."/>
            <person name="Conant G."/>
            <person name="Drula E."/>
            <person name="Henrissat B."/>
            <person name="Hansel C."/>
            <person name="Singer S."/>
            <person name="Hutchinson M.I."/>
            <person name="de Vries R.P."/>
            <person name="Natvig D.O."/>
            <person name="Powell A.J."/>
            <person name="Tsang A."/>
            <person name="Grigoriev I.V."/>
        </authorList>
    </citation>
    <scope>NUCLEOTIDE SEQUENCE [LARGE SCALE GENOMIC DNA]</scope>
    <source>
        <strain evidence="3 4">ATCC 24622</strain>
    </source>
</reference>
<comment type="caution">
    <text evidence="3">The sequence shown here is derived from an EMBL/GenBank/DDBJ whole genome shotgun (WGS) entry which is preliminary data.</text>
</comment>
<feature type="region of interest" description="Disordered" evidence="2">
    <location>
        <begin position="293"/>
        <end position="326"/>
    </location>
</feature>
<keyword evidence="1" id="KW-0175">Coiled coil</keyword>
<evidence type="ECO:0000256" key="2">
    <source>
        <dbReference type="SAM" id="MobiDB-lite"/>
    </source>
</evidence>
<feature type="compositionally biased region" description="Polar residues" evidence="2">
    <location>
        <begin position="366"/>
        <end position="379"/>
    </location>
</feature>
<evidence type="ECO:0000313" key="3">
    <source>
        <dbReference type="EMBL" id="KAL1856301.1"/>
    </source>
</evidence>
<accession>A0ABR3W8Y3</accession>
<feature type="coiled-coil region" evidence="1">
    <location>
        <begin position="231"/>
        <end position="272"/>
    </location>
</feature>
<feature type="compositionally biased region" description="Low complexity" evidence="2">
    <location>
        <begin position="492"/>
        <end position="511"/>
    </location>
</feature>
<evidence type="ECO:0000256" key="1">
    <source>
        <dbReference type="SAM" id="Coils"/>
    </source>
</evidence>
<feature type="compositionally biased region" description="Basic and acidic residues" evidence="2">
    <location>
        <begin position="480"/>
        <end position="489"/>
    </location>
</feature>
<feature type="compositionally biased region" description="Polar residues" evidence="2">
    <location>
        <begin position="293"/>
        <end position="317"/>
    </location>
</feature>
<gene>
    <name evidence="3" type="ORF">VTK73DRAFT_8399</name>
</gene>
<sequence>MSDTEPSAQVPPDAGRTQGQDAFLDEPITPRDHDAVASSQISLPSTEGPASPIEASQSFKTEANDERITASSVVIRSSLTPPPSSQVPLNGGDRAGNHLGYANPRPVGIFSPPETGLATTTRRCVTAASDFAIPTPQQVAEASADELRNLLQSSIAEHSRLKMEAAHYKLQFNLLSIQADEDAKRAAVEHEMTRREVEALRDVEYSRHARRELSDASESVQTKYMQLKVWYDQAIEENEALSRRLKAAKKVIQQKEDEIVGLTEERDMLLNRIRENREHFHLFRERAGIFNVTSTPKAQPASSPVQFKSTPRQTPKSTVPRDSRAHVQEPFDVLLKAATQENNSAPSTPTSSSRFGARTQPKHVRNVQSMSSLPSTPTPGSRGAHLGLLPSVRLMPQSEPQHRHSRYIPETPRPARHHERRKSRESTISADDNEEIARQALNFFASHGPPHPPGEPRRQSQRDDEEAIYESQASQAATEMLRRDPRESFEVAASAGASRESSPAAPAAAAEKSAKLQAKLFAGLNKSGVAAGEKRKFSGAGEDDREAEELAALAAKRESAMVSPTKKLRVAGGLRDPGRVGLGIQYGHEV</sequence>
<dbReference type="EMBL" id="JAZHXJ010000601">
    <property type="protein sequence ID" value="KAL1856301.1"/>
    <property type="molecule type" value="Genomic_DNA"/>
</dbReference>
<feature type="compositionally biased region" description="Basic residues" evidence="2">
    <location>
        <begin position="414"/>
        <end position="423"/>
    </location>
</feature>
<name>A0ABR3W8Y3_9PEZI</name>
<proteinExistence type="predicted"/>
<keyword evidence="4" id="KW-1185">Reference proteome</keyword>
<feature type="region of interest" description="Disordered" evidence="2">
    <location>
        <begin position="340"/>
        <end position="512"/>
    </location>
</feature>
<protein>
    <recommendedName>
        <fullName evidence="5">FAD-dependent oxidoreductase-like enzyme</fullName>
    </recommendedName>
</protein>
<dbReference type="Proteomes" id="UP001586593">
    <property type="component" value="Unassembled WGS sequence"/>
</dbReference>
<evidence type="ECO:0008006" key="5">
    <source>
        <dbReference type="Google" id="ProtNLM"/>
    </source>
</evidence>
<feature type="compositionally biased region" description="Polar residues" evidence="2">
    <location>
        <begin position="69"/>
        <end position="79"/>
    </location>
</feature>